<feature type="compositionally biased region" description="Pro residues" evidence="1">
    <location>
        <begin position="1"/>
        <end position="18"/>
    </location>
</feature>
<dbReference type="NCBIfam" id="TIGR01683">
    <property type="entry name" value="thiS"/>
    <property type="match status" value="1"/>
</dbReference>
<dbReference type="Gene3D" id="3.10.20.30">
    <property type="match status" value="1"/>
</dbReference>
<dbReference type="EMBL" id="JYFN01000047">
    <property type="protein sequence ID" value="KJE20945.1"/>
    <property type="molecule type" value="Genomic_DNA"/>
</dbReference>
<name>A0A0D8BA06_9ACTN</name>
<dbReference type="PATRIC" id="fig|1502723.3.peg.4685"/>
<proteinExistence type="predicted"/>
<dbReference type="SUPFAM" id="SSF54285">
    <property type="entry name" value="MoaD/ThiS"/>
    <property type="match status" value="1"/>
</dbReference>
<gene>
    <name evidence="2" type="ORF">FF36_04719</name>
</gene>
<dbReference type="CDD" id="cd00565">
    <property type="entry name" value="Ubl_ThiS"/>
    <property type="match status" value="1"/>
</dbReference>
<dbReference type="Pfam" id="PF02597">
    <property type="entry name" value="ThiS"/>
    <property type="match status" value="1"/>
</dbReference>
<accession>A0A0D8BA06</accession>
<dbReference type="AlphaFoldDB" id="A0A0D8BA06"/>
<reference evidence="2 3" key="2">
    <citation type="journal article" date="2016" name="Genome Announc.">
        <title>Permanent Draft Genome Sequences for Two Variants of Frankia sp. Strain CpI1, the First Frankia Strain Isolated from Root Nodules of Comptonia peregrina.</title>
        <authorList>
            <person name="Oshone R."/>
            <person name="Hurst S.G.IV."/>
            <person name="Abebe-Akele F."/>
            <person name="Simpson S."/>
            <person name="Morris K."/>
            <person name="Thomas W.K."/>
            <person name="Tisa L.S."/>
        </authorList>
    </citation>
    <scope>NUCLEOTIDE SEQUENCE [LARGE SCALE GENOMIC DNA]</scope>
    <source>
        <strain evidence="3">CpI1-S</strain>
    </source>
</reference>
<keyword evidence="3" id="KW-1185">Reference proteome</keyword>
<evidence type="ECO:0000256" key="1">
    <source>
        <dbReference type="SAM" id="MobiDB-lite"/>
    </source>
</evidence>
<sequence>MVDRPPPASAPAPTPPTGPARAQIVVNGAARVVADGQPLPDLLAELGLRPGSVVVERNGVAITPSELSGIRLADGDTLEIVRAVAGG</sequence>
<dbReference type="InterPro" id="IPR016155">
    <property type="entry name" value="Mopterin_synth/thiamin_S_b"/>
</dbReference>
<dbReference type="InterPro" id="IPR010035">
    <property type="entry name" value="Thi_S"/>
</dbReference>
<feature type="region of interest" description="Disordered" evidence="1">
    <location>
        <begin position="1"/>
        <end position="21"/>
    </location>
</feature>
<evidence type="ECO:0000313" key="2">
    <source>
        <dbReference type="EMBL" id="KJE20945.1"/>
    </source>
</evidence>
<organism evidence="2 3">
    <name type="scientific">Frankia torreyi</name>
    <dbReference type="NCBI Taxonomy" id="1856"/>
    <lineage>
        <taxon>Bacteria</taxon>
        <taxon>Bacillati</taxon>
        <taxon>Actinomycetota</taxon>
        <taxon>Actinomycetes</taxon>
        <taxon>Frankiales</taxon>
        <taxon>Frankiaceae</taxon>
        <taxon>Frankia</taxon>
    </lineage>
</organism>
<dbReference type="OrthoDB" id="3214788at2"/>
<protein>
    <submittedName>
        <fullName evidence="2">Thiamine biosynthesis protein ThiS</fullName>
    </submittedName>
</protein>
<dbReference type="PANTHER" id="PTHR34472:SF1">
    <property type="entry name" value="SULFUR CARRIER PROTEIN THIS"/>
    <property type="match status" value="1"/>
</dbReference>
<reference evidence="3" key="1">
    <citation type="submission" date="2015-02" db="EMBL/GenBank/DDBJ databases">
        <title>Draft Genome of Frankia sp. CpI1-S.</title>
        <authorList>
            <person name="Oshone R.T."/>
            <person name="Ngom M."/>
            <person name="Ghodhbane-Gtari F."/>
            <person name="Gtari M."/>
            <person name="Morris K."/>
            <person name="Thomas K."/>
            <person name="Sen A."/>
            <person name="Tisa L.S."/>
        </authorList>
    </citation>
    <scope>NUCLEOTIDE SEQUENCE [LARGE SCALE GENOMIC DNA]</scope>
    <source>
        <strain evidence="3">CpI1-S</strain>
    </source>
</reference>
<evidence type="ECO:0000313" key="3">
    <source>
        <dbReference type="Proteomes" id="UP000032545"/>
    </source>
</evidence>
<dbReference type="Proteomes" id="UP000032545">
    <property type="component" value="Unassembled WGS sequence"/>
</dbReference>
<comment type="caution">
    <text evidence="2">The sequence shown here is derived from an EMBL/GenBank/DDBJ whole genome shotgun (WGS) entry which is preliminary data.</text>
</comment>
<dbReference type="RefSeq" id="WP_044887237.1">
    <property type="nucleotide sequence ID" value="NZ_JYFN01000047.1"/>
</dbReference>
<dbReference type="InterPro" id="IPR012675">
    <property type="entry name" value="Beta-grasp_dom_sf"/>
</dbReference>
<dbReference type="PANTHER" id="PTHR34472">
    <property type="entry name" value="SULFUR CARRIER PROTEIN THIS"/>
    <property type="match status" value="1"/>
</dbReference>
<dbReference type="InterPro" id="IPR003749">
    <property type="entry name" value="ThiS/MoaD-like"/>
</dbReference>